<name>A0A3S8ZY47_9BACL</name>
<proteinExistence type="predicted"/>
<organism evidence="1 2">
    <name type="scientific">Paenibacillus albus</name>
    <dbReference type="NCBI Taxonomy" id="2495582"/>
    <lineage>
        <taxon>Bacteria</taxon>
        <taxon>Bacillati</taxon>
        <taxon>Bacillota</taxon>
        <taxon>Bacilli</taxon>
        <taxon>Bacillales</taxon>
        <taxon>Paenibacillaceae</taxon>
        <taxon>Paenibacillus</taxon>
    </lineage>
</organism>
<accession>A0A3S8ZY47</accession>
<gene>
    <name evidence="1" type="ORF">EJC50_00615</name>
</gene>
<evidence type="ECO:0000313" key="1">
    <source>
        <dbReference type="EMBL" id="AZN38344.1"/>
    </source>
</evidence>
<dbReference type="EMBL" id="CP034437">
    <property type="protein sequence ID" value="AZN38344.1"/>
    <property type="molecule type" value="Genomic_DNA"/>
</dbReference>
<dbReference type="Proteomes" id="UP000272528">
    <property type="component" value="Chromosome"/>
</dbReference>
<dbReference type="KEGG" id="palb:EJC50_00615"/>
<evidence type="ECO:0000313" key="2">
    <source>
        <dbReference type="Proteomes" id="UP000272528"/>
    </source>
</evidence>
<reference evidence="2" key="1">
    <citation type="submission" date="2018-12" db="EMBL/GenBank/DDBJ databases">
        <title>Genome sequence of Peanibacillus sp.</title>
        <authorList>
            <person name="Subramani G."/>
            <person name="Srinivasan S."/>
            <person name="Kim M.K."/>
        </authorList>
    </citation>
    <scope>NUCLEOTIDE SEQUENCE [LARGE SCALE GENOMIC DNA]</scope>
    <source>
        <strain evidence="2">18JY67-1</strain>
    </source>
</reference>
<keyword evidence="2" id="KW-1185">Reference proteome</keyword>
<dbReference type="RefSeq" id="WP_126011402.1">
    <property type="nucleotide sequence ID" value="NZ_CP034437.1"/>
</dbReference>
<sequence>MAIQILDERISIHNNSFGGSEPLSTLLLLVGDIGLQVVAANPLNTSNVRVSLVGTVSVDFAPPTAESPEPGTISLFVERGGDGTPGTGVTIWQEQFDVAPNASLFPISITAADFPPAADVLTGQIRYVLFIGADSPFSLVLSGPAVFNGSASAGTT</sequence>
<protein>
    <submittedName>
        <fullName evidence="1">Uncharacterized protein</fullName>
    </submittedName>
</protein>
<dbReference type="AlphaFoldDB" id="A0A3S8ZY47"/>
<dbReference type="OrthoDB" id="2604834at2"/>